<dbReference type="Gene3D" id="3.40.50.300">
    <property type="entry name" value="P-loop containing nucleotide triphosphate hydrolases"/>
    <property type="match status" value="1"/>
</dbReference>
<gene>
    <name evidence="1" type="ORF">HND93_34760</name>
</gene>
<protein>
    <recommendedName>
        <fullName evidence="3">Sulfotransferase</fullName>
    </recommendedName>
</protein>
<dbReference type="EMBL" id="JABFDB010000046">
    <property type="protein sequence ID" value="NYZ24893.1"/>
    <property type="molecule type" value="Genomic_DNA"/>
</dbReference>
<name>A0ABX2TMV4_9PROT</name>
<dbReference type="Proteomes" id="UP000584642">
    <property type="component" value="Unassembled WGS sequence"/>
</dbReference>
<evidence type="ECO:0000313" key="2">
    <source>
        <dbReference type="Proteomes" id="UP000584642"/>
    </source>
</evidence>
<evidence type="ECO:0008006" key="3">
    <source>
        <dbReference type="Google" id="ProtNLM"/>
    </source>
</evidence>
<dbReference type="SUPFAM" id="SSF52540">
    <property type="entry name" value="P-loop containing nucleoside triphosphate hydrolases"/>
    <property type="match status" value="1"/>
</dbReference>
<proteinExistence type="predicted"/>
<evidence type="ECO:0000313" key="1">
    <source>
        <dbReference type="EMBL" id="NYZ24893.1"/>
    </source>
</evidence>
<keyword evidence="2" id="KW-1185">Reference proteome</keyword>
<accession>A0ABX2TMV4</accession>
<dbReference type="RefSeq" id="WP_180286667.1">
    <property type="nucleotide sequence ID" value="NZ_JABFDB010000046.1"/>
</dbReference>
<organism evidence="1 2">
    <name type="scientific">Azospirillum oleiclasticum</name>
    <dbReference type="NCBI Taxonomy" id="2735135"/>
    <lineage>
        <taxon>Bacteria</taxon>
        <taxon>Pseudomonadati</taxon>
        <taxon>Pseudomonadota</taxon>
        <taxon>Alphaproteobacteria</taxon>
        <taxon>Rhodospirillales</taxon>
        <taxon>Azospirillaceae</taxon>
        <taxon>Azospirillum</taxon>
    </lineage>
</organism>
<reference evidence="1 2" key="1">
    <citation type="submission" date="2020-05" db="EMBL/GenBank/DDBJ databases">
        <title>Azospirillum oleiclasticum sp. nov, a nitrogen-fixing and heavy crude oil-emulsifying bacterium isolated from the crude oil of Yumen Oilfield.</title>
        <authorList>
            <person name="Wu D."/>
            <person name="Cai M."/>
            <person name="Zhang X."/>
        </authorList>
    </citation>
    <scope>NUCLEOTIDE SEQUENCE [LARGE SCALE GENOMIC DNA]</scope>
    <source>
        <strain evidence="1 2">ROY-1-1-2</strain>
    </source>
</reference>
<sequence>MTEKTHFIIGGVGRTATQWLTRALNRHPHILAAHGADWRPNKASMADPDSNHARREAVLDWLLSGQILDIDRYFSIFNDYSEEFCGNVHGIDIIGPYLYPQNFKTRLRICHVTRHPLPRIRSMVRKCRAMGQEHPRHREMMSDFYTGQVGKIADLLERHGVAPQGEDEENFVSCLLLIMNSDAAFLRTTAPVFRMEELTTRLECFGTLLHHVTAGRLRASATEIEGMMALAPVDRLGEPDDHARIMEEWADWQRKLFRDYLERTDLRAIYTGLGYDLPC</sequence>
<comment type="caution">
    <text evidence="1">The sequence shown here is derived from an EMBL/GenBank/DDBJ whole genome shotgun (WGS) entry which is preliminary data.</text>
</comment>
<dbReference type="InterPro" id="IPR027417">
    <property type="entry name" value="P-loop_NTPase"/>
</dbReference>